<keyword evidence="7" id="KW-0460">Magnesium</keyword>
<dbReference type="InterPro" id="IPR004101">
    <property type="entry name" value="Mur_ligase_C"/>
</dbReference>
<keyword evidence="6 10" id="KW-0067">ATP-binding</keyword>
<dbReference type="GO" id="GO:0046872">
    <property type="term" value="F:metal ion binding"/>
    <property type="evidence" value="ECO:0007669"/>
    <property type="project" value="UniProtKB-KW"/>
</dbReference>
<dbReference type="PIRSF" id="PIRSF001563">
    <property type="entry name" value="Folylpolyglu_synth"/>
    <property type="match status" value="1"/>
</dbReference>
<evidence type="ECO:0000256" key="5">
    <source>
        <dbReference type="ARBA" id="ARBA00022741"/>
    </source>
</evidence>
<dbReference type="InterPro" id="IPR036565">
    <property type="entry name" value="Mur-like_cat_sf"/>
</dbReference>
<dbReference type="Pfam" id="PF02875">
    <property type="entry name" value="Mur_ligase_C"/>
    <property type="match status" value="1"/>
</dbReference>
<evidence type="ECO:0000256" key="3">
    <source>
        <dbReference type="ARBA" id="ARBA00022598"/>
    </source>
</evidence>
<dbReference type="SUPFAM" id="SSF53244">
    <property type="entry name" value="MurD-like peptide ligases, peptide-binding domain"/>
    <property type="match status" value="1"/>
</dbReference>
<dbReference type="GO" id="GO:0008841">
    <property type="term" value="F:dihydrofolate synthase activity"/>
    <property type="evidence" value="ECO:0007669"/>
    <property type="project" value="TreeGrafter"/>
</dbReference>
<evidence type="ECO:0000256" key="8">
    <source>
        <dbReference type="ARBA" id="ARBA00030592"/>
    </source>
</evidence>
<keyword evidence="14" id="KW-1185">Reference proteome</keyword>
<dbReference type="GO" id="GO:0005524">
    <property type="term" value="F:ATP binding"/>
    <property type="evidence" value="ECO:0007669"/>
    <property type="project" value="UniProtKB-KW"/>
</dbReference>
<dbReference type="InterPro" id="IPR001645">
    <property type="entry name" value="Folylpolyglutamate_synth"/>
</dbReference>
<evidence type="ECO:0000256" key="9">
    <source>
        <dbReference type="ARBA" id="ARBA00047493"/>
    </source>
</evidence>
<evidence type="ECO:0000313" key="14">
    <source>
        <dbReference type="Proteomes" id="UP000503399"/>
    </source>
</evidence>
<dbReference type="InterPro" id="IPR036615">
    <property type="entry name" value="Mur_ligase_C_dom_sf"/>
</dbReference>
<evidence type="ECO:0000256" key="2">
    <source>
        <dbReference type="ARBA" id="ARBA00013025"/>
    </source>
</evidence>
<dbReference type="PANTHER" id="PTHR11136:SF0">
    <property type="entry name" value="DIHYDROFOLATE SYNTHETASE-RELATED"/>
    <property type="match status" value="1"/>
</dbReference>
<dbReference type="PROSITE" id="PS01012">
    <property type="entry name" value="FOLYLPOLYGLU_SYNT_2"/>
    <property type="match status" value="1"/>
</dbReference>
<dbReference type="PANTHER" id="PTHR11136">
    <property type="entry name" value="FOLYLPOLYGLUTAMATE SYNTHASE-RELATED"/>
    <property type="match status" value="1"/>
</dbReference>
<dbReference type="NCBIfam" id="TIGR01499">
    <property type="entry name" value="folC"/>
    <property type="match status" value="1"/>
</dbReference>
<keyword evidence="4" id="KW-0479">Metal-binding</keyword>
<dbReference type="KEGG" id="hfv:R50_2189"/>
<dbReference type="SUPFAM" id="SSF53623">
    <property type="entry name" value="MurD-like peptide ligases, catalytic domain"/>
    <property type="match status" value="1"/>
</dbReference>
<keyword evidence="5 10" id="KW-0547">Nucleotide-binding</keyword>
<accession>A0A6F8ZIT4</accession>
<dbReference type="EMBL" id="LR778114">
    <property type="protein sequence ID" value="CAB1129686.1"/>
    <property type="molecule type" value="Genomic_DNA"/>
</dbReference>
<dbReference type="InterPro" id="IPR013221">
    <property type="entry name" value="Mur_ligase_cen"/>
</dbReference>
<evidence type="ECO:0000259" key="11">
    <source>
        <dbReference type="Pfam" id="PF02875"/>
    </source>
</evidence>
<feature type="domain" description="Mur ligase central" evidence="12">
    <location>
        <begin position="40"/>
        <end position="253"/>
    </location>
</feature>
<dbReference type="InterPro" id="IPR018109">
    <property type="entry name" value="Folylpolyglutamate_synth_CS"/>
</dbReference>
<evidence type="ECO:0000256" key="6">
    <source>
        <dbReference type="ARBA" id="ARBA00022840"/>
    </source>
</evidence>
<evidence type="ECO:0000256" key="7">
    <source>
        <dbReference type="ARBA" id="ARBA00022842"/>
    </source>
</evidence>
<organism evidence="13 14">
    <name type="scientific">Candidatus Hydrogenisulfobacillus filiaventi</name>
    <dbReference type="NCBI Taxonomy" id="2707344"/>
    <lineage>
        <taxon>Bacteria</taxon>
        <taxon>Bacillati</taxon>
        <taxon>Bacillota</taxon>
        <taxon>Clostridia</taxon>
        <taxon>Eubacteriales</taxon>
        <taxon>Clostridiales Family XVII. Incertae Sedis</taxon>
        <taxon>Candidatus Hydrogenisulfobacillus</taxon>
    </lineage>
</organism>
<evidence type="ECO:0000313" key="13">
    <source>
        <dbReference type="EMBL" id="CAB1129686.1"/>
    </source>
</evidence>
<gene>
    <name evidence="13" type="ORF">R50_2189</name>
</gene>
<reference evidence="13 14" key="1">
    <citation type="submission" date="2020-02" db="EMBL/GenBank/DDBJ databases">
        <authorList>
            <person name="Hogendoorn C."/>
        </authorList>
    </citation>
    <scope>NUCLEOTIDE SEQUENCE [LARGE SCALE GENOMIC DNA]</scope>
    <source>
        <strain evidence="13">R501</strain>
    </source>
</reference>
<comment type="similarity">
    <text evidence="1 10">Belongs to the folylpolyglutamate synthase family.</text>
</comment>
<dbReference type="GO" id="GO:0005737">
    <property type="term" value="C:cytoplasm"/>
    <property type="evidence" value="ECO:0007669"/>
    <property type="project" value="TreeGrafter"/>
</dbReference>
<dbReference type="AlphaFoldDB" id="A0A6F8ZIT4"/>
<keyword evidence="3 10" id="KW-0436">Ligase</keyword>
<dbReference type="EC" id="6.3.2.17" evidence="2"/>
<name>A0A6F8ZIT4_9FIRM</name>
<dbReference type="GO" id="GO:0004326">
    <property type="term" value="F:tetrahydrofolylpolyglutamate synthase activity"/>
    <property type="evidence" value="ECO:0007669"/>
    <property type="project" value="UniProtKB-EC"/>
</dbReference>
<dbReference type="Gene3D" id="3.90.190.20">
    <property type="entry name" value="Mur ligase, C-terminal domain"/>
    <property type="match status" value="1"/>
</dbReference>
<evidence type="ECO:0000256" key="10">
    <source>
        <dbReference type="PIRNR" id="PIRNR001563"/>
    </source>
</evidence>
<evidence type="ECO:0000256" key="4">
    <source>
        <dbReference type="ARBA" id="ARBA00022723"/>
    </source>
</evidence>
<sequence>MKETWWGGREPNRIKPGLERMQALMERLGHPERACPVIHVAGTNGKGSTVAMIAAALRGQGWRVGMTVSPDLGAINQRVQIGERPLEPRLWDLLGAEVEEAGAGLADVPSFFEAVTALAFLAFRRLAVDVAVVEVGLGGRWDATNVVPPPLLTVITPIAFDHMDRLGHTITAIAGEKAGILKPGSRLVLAGQPYPEAAAVVRARAAEAGVPVREAVAWPGGSDQEGTYLQFPDGSTVRVPLLGAYQLDNLRTAWTAVEELAAAGWADPGRAREALSTVEWPGRFEVVSRDPLIVLDGAHNLHGAAGLARSLRQPPWAGRRWQLVFAALNDKPALAMATALAPLAAGVVVTRVPGERGTDPAAVAAGLRERGFTVPISVEPDPLQAVARARERLGPGEGLLVTGSLALMAGLKAQGLPGPQDSAAFRRASG</sequence>
<dbReference type="Proteomes" id="UP000503399">
    <property type="component" value="Chromosome"/>
</dbReference>
<feature type="domain" description="Mur ligase C-terminal" evidence="11">
    <location>
        <begin position="282"/>
        <end position="404"/>
    </location>
</feature>
<comment type="catalytic activity">
    <reaction evidence="9">
        <text>(6S)-5,6,7,8-tetrahydrofolyl-(gamma-L-Glu)(n) + L-glutamate + ATP = (6S)-5,6,7,8-tetrahydrofolyl-(gamma-L-Glu)(n+1) + ADP + phosphate + H(+)</text>
        <dbReference type="Rhea" id="RHEA:10580"/>
        <dbReference type="Rhea" id="RHEA-COMP:14738"/>
        <dbReference type="Rhea" id="RHEA-COMP:14740"/>
        <dbReference type="ChEBI" id="CHEBI:15378"/>
        <dbReference type="ChEBI" id="CHEBI:29985"/>
        <dbReference type="ChEBI" id="CHEBI:30616"/>
        <dbReference type="ChEBI" id="CHEBI:43474"/>
        <dbReference type="ChEBI" id="CHEBI:141005"/>
        <dbReference type="ChEBI" id="CHEBI:456216"/>
        <dbReference type="EC" id="6.3.2.17"/>
    </reaction>
</comment>
<dbReference type="Pfam" id="PF08245">
    <property type="entry name" value="Mur_ligase_M"/>
    <property type="match status" value="1"/>
</dbReference>
<evidence type="ECO:0000256" key="1">
    <source>
        <dbReference type="ARBA" id="ARBA00008276"/>
    </source>
</evidence>
<dbReference type="Gene3D" id="3.40.1190.10">
    <property type="entry name" value="Mur-like, catalytic domain"/>
    <property type="match status" value="1"/>
</dbReference>
<proteinExistence type="inferred from homology"/>
<protein>
    <recommendedName>
        <fullName evidence="2">tetrahydrofolate synthase</fullName>
        <ecNumber evidence="2">6.3.2.17</ecNumber>
    </recommendedName>
    <alternativeName>
        <fullName evidence="8">Tetrahydrofolylpolyglutamate synthase</fullName>
    </alternativeName>
</protein>
<evidence type="ECO:0000259" key="12">
    <source>
        <dbReference type="Pfam" id="PF08245"/>
    </source>
</evidence>